<dbReference type="RefSeq" id="XP_014481705.1">
    <property type="nucleotide sequence ID" value="XM_014626219.1"/>
</dbReference>
<feature type="compositionally biased region" description="Basic and acidic residues" evidence="1">
    <location>
        <begin position="70"/>
        <end position="90"/>
    </location>
</feature>
<name>A0A6P3XT78_DINQU</name>
<feature type="compositionally biased region" description="Polar residues" evidence="1">
    <location>
        <begin position="45"/>
        <end position="61"/>
    </location>
</feature>
<reference evidence="3" key="1">
    <citation type="submission" date="2025-08" db="UniProtKB">
        <authorList>
            <consortium name="RefSeq"/>
        </authorList>
    </citation>
    <scope>IDENTIFICATION</scope>
</reference>
<dbReference type="AlphaFoldDB" id="A0A6P3XT78"/>
<accession>A0A6P3XT78</accession>
<protein>
    <submittedName>
        <fullName evidence="3">Uncharacterized protein LOC106748038 isoform X1</fullName>
    </submittedName>
</protein>
<feature type="region of interest" description="Disordered" evidence="1">
    <location>
        <begin position="27"/>
        <end position="97"/>
    </location>
</feature>
<evidence type="ECO:0000313" key="2">
    <source>
        <dbReference type="Proteomes" id="UP000515204"/>
    </source>
</evidence>
<dbReference type="OrthoDB" id="8197684at2759"/>
<sequence length="274" mass="30956">MTANMRDSGQEDSITHLNTQLNKSMVLMEDATDVPPEHPRRSKSIKINTKIQPPTASNSPVVKSRRSILKKPDRSFSEKSTDNEIRRSDGDIENLSNSSQRLLSSALGPARPRNLQELIQKEILDVESVSPESFDLDEVSDSEEIWIMDIPKSIDPKELHGQKIILGDKSKIKIQEKRYCAVARNISYNVTCILNTGKEKPLYKTVNIKPVGLLTVRRKLSGMLKVEPIPLENSSMPVLPDDLRIRHPLLGVNYDGKVRKKSKKRNSIKKEIKS</sequence>
<evidence type="ECO:0000256" key="1">
    <source>
        <dbReference type="SAM" id="MobiDB-lite"/>
    </source>
</evidence>
<gene>
    <name evidence="3" type="primary">LOC106748038</name>
</gene>
<evidence type="ECO:0000313" key="3">
    <source>
        <dbReference type="RefSeq" id="XP_014481705.1"/>
    </source>
</evidence>
<dbReference type="GeneID" id="106748038"/>
<proteinExistence type="predicted"/>
<organism evidence="2 3">
    <name type="scientific">Dinoponera quadriceps</name>
    <name type="common">South American ant</name>
    <dbReference type="NCBI Taxonomy" id="609295"/>
    <lineage>
        <taxon>Eukaryota</taxon>
        <taxon>Metazoa</taxon>
        <taxon>Ecdysozoa</taxon>
        <taxon>Arthropoda</taxon>
        <taxon>Hexapoda</taxon>
        <taxon>Insecta</taxon>
        <taxon>Pterygota</taxon>
        <taxon>Neoptera</taxon>
        <taxon>Endopterygota</taxon>
        <taxon>Hymenoptera</taxon>
        <taxon>Apocrita</taxon>
        <taxon>Aculeata</taxon>
        <taxon>Formicoidea</taxon>
        <taxon>Formicidae</taxon>
        <taxon>Ponerinae</taxon>
        <taxon>Ponerini</taxon>
        <taxon>Dinoponera</taxon>
    </lineage>
</organism>
<keyword evidence="2" id="KW-1185">Reference proteome</keyword>
<dbReference type="Proteomes" id="UP000515204">
    <property type="component" value="Unplaced"/>
</dbReference>
<dbReference type="KEGG" id="dqu:106748038"/>